<evidence type="ECO:0000256" key="10">
    <source>
        <dbReference type="ARBA" id="ARBA00049382"/>
    </source>
</evidence>
<dbReference type="Gene3D" id="2.40.50.100">
    <property type="match status" value="1"/>
</dbReference>
<dbReference type="Pfam" id="PF00682">
    <property type="entry name" value="HMGL-like"/>
    <property type="match status" value="1"/>
</dbReference>
<reference evidence="16" key="1">
    <citation type="submission" date="2020-05" db="EMBL/GenBank/DDBJ databases">
        <title>Phylogenomic resolution of chytrid fungi.</title>
        <authorList>
            <person name="Stajich J.E."/>
            <person name="Amses K."/>
            <person name="Simmons R."/>
            <person name="Seto K."/>
            <person name="Myers J."/>
            <person name="Bonds A."/>
            <person name="Quandt C.A."/>
            <person name="Barry K."/>
            <person name="Liu P."/>
            <person name="Grigoriev I."/>
            <person name="Longcore J.E."/>
            <person name="James T.Y."/>
        </authorList>
    </citation>
    <scope>NUCLEOTIDE SEQUENCE</scope>
    <source>
        <strain evidence="16">PLAUS21</strain>
    </source>
</reference>
<evidence type="ECO:0000256" key="1">
    <source>
        <dbReference type="ARBA" id="ARBA00002380"/>
    </source>
</evidence>
<dbReference type="InterPro" id="IPR055268">
    <property type="entry name" value="PCB-like"/>
</dbReference>
<dbReference type="FunFam" id="3.20.20.70:FF:000033">
    <property type="entry name" value="Pyruvate carboxylase"/>
    <property type="match status" value="1"/>
</dbReference>
<feature type="domain" description="ATP-grasp" evidence="13">
    <location>
        <begin position="15"/>
        <end position="138"/>
    </location>
</feature>
<keyword evidence="17" id="KW-1185">Reference proteome</keyword>
<evidence type="ECO:0000259" key="13">
    <source>
        <dbReference type="PROSITE" id="PS50975"/>
    </source>
</evidence>
<evidence type="ECO:0000256" key="7">
    <source>
        <dbReference type="ARBA" id="ARBA00022840"/>
    </source>
</evidence>
<dbReference type="NCBIfam" id="TIGR01235">
    <property type="entry name" value="pyruv_carbox"/>
    <property type="match status" value="1"/>
</dbReference>
<dbReference type="SUPFAM" id="SSF89000">
    <property type="entry name" value="post-HMGL domain-like"/>
    <property type="match status" value="1"/>
</dbReference>
<dbReference type="InterPro" id="IPR005482">
    <property type="entry name" value="Biotin_COase_C"/>
</dbReference>
<dbReference type="PROSITE" id="PS00188">
    <property type="entry name" value="BIOTIN"/>
    <property type="match status" value="1"/>
</dbReference>
<keyword evidence="9" id="KW-0511">Multifunctional enzyme</keyword>
<name>A0AAD5UKQ4_9FUNG</name>
<dbReference type="Proteomes" id="UP001210925">
    <property type="component" value="Unassembled WGS sequence"/>
</dbReference>
<dbReference type="Pfam" id="PF02436">
    <property type="entry name" value="PYC_OADA"/>
    <property type="match status" value="1"/>
</dbReference>
<evidence type="ECO:0000256" key="4">
    <source>
        <dbReference type="ARBA" id="ARBA00022432"/>
    </source>
</evidence>
<keyword evidence="6 11" id="KW-0547">Nucleotide-binding</keyword>
<evidence type="ECO:0000256" key="8">
    <source>
        <dbReference type="ARBA" id="ARBA00023267"/>
    </source>
</evidence>
<evidence type="ECO:0000256" key="3">
    <source>
        <dbReference type="ARBA" id="ARBA00013057"/>
    </source>
</evidence>
<dbReference type="AlphaFoldDB" id="A0AAD5UKQ4"/>
<protein>
    <recommendedName>
        <fullName evidence="3">pyruvate carboxylase</fullName>
        <ecNumber evidence="3">6.4.1.1</ecNumber>
    </recommendedName>
</protein>
<dbReference type="InterPro" id="IPR011053">
    <property type="entry name" value="Single_hybrid_motif"/>
</dbReference>
<evidence type="ECO:0000256" key="9">
    <source>
        <dbReference type="ARBA" id="ARBA00023268"/>
    </source>
</evidence>
<comment type="pathway">
    <text evidence="2">Carbohydrate biosynthesis; gluconeogenesis.</text>
</comment>
<dbReference type="PANTHER" id="PTHR43778">
    <property type="entry name" value="PYRUVATE CARBOXYLASE"/>
    <property type="match status" value="1"/>
</dbReference>
<dbReference type="Pfam" id="PF02785">
    <property type="entry name" value="Biotin_carb_C"/>
    <property type="match status" value="1"/>
</dbReference>
<dbReference type="SMART" id="SM00878">
    <property type="entry name" value="Biotin_carb_C"/>
    <property type="match status" value="1"/>
</dbReference>
<dbReference type="PROSITE" id="PS00867">
    <property type="entry name" value="CPSASE_2"/>
    <property type="match status" value="1"/>
</dbReference>
<organism evidence="16 17">
    <name type="scientific">Boothiomyces macroporosus</name>
    <dbReference type="NCBI Taxonomy" id="261099"/>
    <lineage>
        <taxon>Eukaryota</taxon>
        <taxon>Fungi</taxon>
        <taxon>Fungi incertae sedis</taxon>
        <taxon>Chytridiomycota</taxon>
        <taxon>Chytridiomycota incertae sedis</taxon>
        <taxon>Chytridiomycetes</taxon>
        <taxon>Rhizophydiales</taxon>
        <taxon>Terramycetaceae</taxon>
        <taxon>Boothiomyces</taxon>
    </lineage>
</organism>
<dbReference type="PROSITE" id="PS50991">
    <property type="entry name" value="PYR_CT"/>
    <property type="match status" value="1"/>
</dbReference>
<keyword evidence="8" id="KW-0092">Biotin</keyword>
<evidence type="ECO:0000259" key="14">
    <source>
        <dbReference type="PROSITE" id="PS50979"/>
    </source>
</evidence>
<evidence type="ECO:0000313" key="16">
    <source>
        <dbReference type="EMBL" id="KAJ3260755.1"/>
    </source>
</evidence>
<evidence type="ECO:0000259" key="12">
    <source>
        <dbReference type="PROSITE" id="PS50968"/>
    </source>
</evidence>
<dbReference type="SUPFAM" id="SSF56059">
    <property type="entry name" value="Glutathione synthetase ATP-binding domain-like"/>
    <property type="match status" value="1"/>
</dbReference>
<evidence type="ECO:0000256" key="2">
    <source>
        <dbReference type="ARBA" id="ARBA00004742"/>
    </source>
</evidence>
<evidence type="ECO:0000256" key="5">
    <source>
        <dbReference type="ARBA" id="ARBA00022598"/>
    </source>
</evidence>
<feature type="domain" description="Lipoyl-binding" evidence="12">
    <location>
        <begin position="910"/>
        <end position="979"/>
    </location>
</feature>
<dbReference type="Pfam" id="PF02786">
    <property type="entry name" value="CPSase_L_D2"/>
    <property type="match status" value="1"/>
</dbReference>
<keyword evidence="4" id="KW-0312">Gluconeogenesis</keyword>
<dbReference type="GO" id="GO:0046872">
    <property type="term" value="F:metal ion binding"/>
    <property type="evidence" value="ECO:0007669"/>
    <property type="project" value="InterPro"/>
</dbReference>
<dbReference type="PANTHER" id="PTHR43778:SF2">
    <property type="entry name" value="PYRUVATE CARBOXYLASE, MITOCHONDRIAL"/>
    <property type="match status" value="1"/>
</dbReference>
<evidence type="ECO:0000313" key="17">
    <source>
        <dbReference type="Proteomes" id="UP001210925"/>
    </source>
</evidence>
<dbReference type="NCBIfam" id="NF006761">
    <property type="entry name" value="PRK09282.1"/>
    <property type="match status" value="1"/>
</dbReference>
<dbReference type="InterPro" id="IPR001882">
    <property type="entry name" value="Biotin_BS"/>
</dbReference>
<dbReference type="Pfam" id="PF00364">
    <property type="entry name" value="Biotin_lipoyl"/>
    <property type="match status" value="1"/>
</dbReference>
<dbReference type="SUPFAM" id="SSF51569">
    <property type="entry name" value="Aldolase"/>
    <property type="match status" value="1"/>
</dbReference>
<dbReference type="Gene3D" id="3.20.20.70">
    <property type="entry name" value="Aldolase class I"/>
    <property type="match status" value="1"/>
</dbReference>
<feature type="domain" description="Pyruvate carboxyltransferase" evidence="15">
    <location>
        <begin position="356"/>
        <end position="625"/>
    </location>
</feature>
<dbReference type="CDD" id="cd06850">
    <property type="entry name" value="biotinyl_domain"/>
    <property type="match status" value="1"/>
</dbReference>
<dbReference type="PROSITE" id="PS50979">
    <property type="entry name" value="BC"/>
    <property type="match status" value="1"/>
</dbReference>
<dbReference type="InterPro" id="IPR011761">
    <property type="entry name" value="ATP-grasp"/>
</dbReference>
<dbReference type="InterPro" id="IPR011764">
    <property type="entry name" value="Biotin_carboxylation_dom"/>
</dbReference>
<comment type="caution">
    <text evidence="16">The sequence shown here is derived from an EMBL/GenBank/DDBJ whole genome shotgun (WGS) entry which is preliminary data.</text>
</comment>
<dbReference type="InterPro" id="IPR003379">
    <property type="entry name" value="Carboxylase_cons_dom"/>
</dbReference>
<dbReference type="EMBL" id="JADGKB010000009">
    <property type="protein sequence ID" value="KAJ3260755.1"/>
    <property type="molecule type" value="Genomic_DNA"/>
</dbReference>
<accession>A0AAD5UKQ4</accession>
<dbReference type="InterPro" id="IPR013785">
    <property type="entry name" value="Aldolase_TIM"/>
</dbReference>
<dbReference type="PROSITE" id="PS50975">
    <property type="entry name" value="ATP_GRASP"/>
    <property type="match status" value="1"/>
</dbReference>
<dbReference type="InterPro" id="IPR000089">
    <property type="entry name" value="Biotin_lipoyl"/>
</dbReference>
<dbReference type="GO" id="GO:0006094">
    <property type="term" value="P:gluconeogenesis"/>
    <property type="evidence" value="ECO:0007669"/>
    <property type="project" value="UniProtKB-KW"/>
</dbReference>
<feature type="domain" description="Biotin carboxylation" evidence="14">
    <location>
        <begin position="1"/>
        <end position="272"/>
    </location>
</feature>
<dbReference type="Gene3D" id="3.30.470.20">
    <property type="entry name" value="ATP-grasp fold, B domain"/>
    <property type="match status" value="1"/>
</dbReference>
<dbReference type="NCBIfam" id="NF009554">
    <property type="entry name" value="PRK12999.1"/>
    <property type="match status" value="1"/>
</dbReference>
<dbReference type="FunFam" id="2.40.50.100:FF:000003">
    <property type="entry name" value="Acetyl-CoA carboxylase biotin carboxyl carrier protein"/>
    <property type="match status" value="1"/>
</dbReference>
<sequence length="982" mass="108108">MFDRAQSEALSAFGDGTVFLERFLEKPKHIEVQLLADNFGNVIHLFERDCSVQRRHQKVVEMGPALNLPEEVRNQILTDAVKLAKTVGYRNAGTAEFLVDRQNRHYFIEINPRIQVEHTVTEELTGIDLVASQIQIALGATLESLGLIQEKINVRGVAIQCRITTEDPSKNFQPDTGRIILYRSPGGRGVRLDGGPGYTGAIITPYYDSLLVKCTCSGKNFEKARQVMLTALAEFRVRGLKTNIPFVTELLKHPTFVEGGKVWTTFIDDTPELFKAAARGSRSHKLLRYLAELAVNGFKVAGQQSVPALQSDIVMPKFSNYDEFSLLHPCTTGWRNILVSEGPEAFCAAVRKHPGLLIMDTTWRDAHQSLLATRVRTIDIARIATQTSHVFKNMFALECWGGATFDVSLRFLTECPWERLKTLRKLVPNIPFQMLLRGANAVGYTSYPDNVVFEFCKKAKECGVDVFRIFDSLNYDENLQLGIDAVKAAGGVAEAAISYTGDISNPNRKPYNLQYYLDLTAKLVKAGIHILAIKDMAGLLKPKAARMLIGAIRANHPDLVIHVHTHDTAGTGVASMIAAAEAGADVVDAAIDSMSGLTSQPSLGAITSALEGTPLDTGINEDDVLAINSYWEQIRLLYSCFDPNVKSSDSGVYLHEMPGGQYTNLLFQSQQLGLGNEWIAIKKAYQVANKLCGDITKVTPSSKVVGDFAQFMVSQKLSEQDVIEKADILSFPQSVLEYYQGYLGQPPFGFPEDLRNKILSARNLPKIQGRPGKSLPPFDFKELKANLEETYGLSNFNEYDLLSAALYPKVFEEYKEKIDTYGDLSALPTRWFLTPLKVGQEFTFDIALGRTLIVKLVAIGPLNEETSTRDIYFTLNGEARLVNIVDTVTNANKPGAAKLATRPKADPKVKGEVGAPMSGIVVELRVSEGNVVKVGDPIAVMSAMKMETIVTATMAGKIGQIHVAVKDSLSADDLIAVIKKEE</sequence>
<dbReference type="EC" id="6.4.1.1" evidence="3"/>
<dbReference type="InterPro" id="IPR005930">
    <property type="entry name" value="Pyruv_COase"/>
</dbReference>
<dbReference type="GO" id="GO:0004736">
    <property type="term" value="F:pyruvate carboxylase activity"/>
    <property type="evidence" value="ECO:0007669"/>
    <property type="project" value="UniProtKB-EC"/>
</dbReference>
<keyword evidence="16" id="KW-0670">Pyruvate</keyword>
<gene>
    <name evidence="16" type="primary">PYC1_1</name>
    <name evidence="16" type="ORF">HK103_007318</name>
</gene>
<dbReference type="InterPro" id="IPR005479">
    <property type="entry name" value="CPAse_ATP-bd"/>
</dbReference>
<dbReference type="PROSITE" id="PS50968">
    <property type="entry name" value="BIOTINYL_LIPOYL"/>
    <property type="match status" value="1"/>
</dbReference>
<keyword evidence="7 11" id="KW-0067">ATP-binding</keyword>
<keyword evidence="5" id="KW-0436">Ligase</keyword>
<dbReference type="InterPro" id="IPR011054">
    <property type="entry name" value="Rudment_hybrid_motif"/>
</dbReference>
<dbReference type="GO" id="GO:0005524">
    <property type="term" value="F:ATP binding"/>
    <property type="evidence" value="ECO:0007669"/>
    <property type="project" value="UniProtKB-UniRule"/>
</dbReference>
<comment type="catalytic activity">
    <reaction evidence="10">
        <text>hydrogencarbonate + pyruvate + ATP = oxaloacetate + ADP + phosphate + H(+)</text>
        <dbReference type="Rhea" id="RHEA:20844"/>
        <dbReference type="ChEBI" id="CHEBI:15361"/>
        <dbReference type="ChEBI" id="CHEBI:15378"/>
        <dbReference type="ChEBI" id="CHEBI:16452"/>
        <dbReference type="ChEBI" id="CHEBI:17544"/>
        <dbReference type="ChEBI" id="CHEBI:30616"/>
        <dbReference type="ChEBI" id="CHEBI:43474"/>
        <dbReference type="ChEBI" id="CHEBI:456216"/>
        <dbReference type="EC" id="6.4.1.1"/>
    </reaction>
</comment>
<dbReference type="GO" id="GO:0005737">
    <property type="term" value="C:cytoplasm"/>
    <property type="evidence" value="ECO:0007669"/>
    <property type="project" value="TreeGrafter"/>
</dbReference>
<comment type="function">
    <text evidence="1">Pyruvate carboxylase catalyzes a 2-step reaction, involving the ATP-dependent carboxylation of the covalently attached biotin in the first step and the transfer of the carboxyl group to pyruvate in the second.</text>
</comment>
<dbReference type="InterPro" id="IPR000891">
    <property type="entry name" value="PYR_CT"/>
</dbReference>
<dbReference type="SUPFAM" id="SSF51230">
    <property type="entry name" value="Single hybrid motif"/>
    <property type="match status" value="1"/>
</dbReference>
<dbReference type="SUPFAM" id="SSF51246">
    <property type="entry name" value="Rudiment single hybrid motif"/>
    <property type="match status" value="1"/>
</dbReference>
<dbReference type="CDD" id="cd07937">
    <property type="entry name" value="DRE_TIM_PC_TC_5S"/>
    <property type="match status" value="1"/>
</dbReference>
<evidence type="ECO:0000256" key="11">
    <source>
        <dbReference type="PROSITE-ProRule" id="PRU00409"/>
    </source>
</evidence>
<proteinExistence type="predicted"/>
<evidence type="ECO:0000256" key="6">
    <source>
        <dbReference type="ARBA" id="ARBA00022741"/>
    </source>
</evidence>
<evidence type="ECO:0000259" key="15">
    <source>
        <dbReference type="PROSITE" id="PS50991"/>
    </source>
</evidence>